<evidence type="ECO:0000259" key="3">
    <source>
        <dbReference type="Pfam" id="PF00586"/>
    </source>
</evidence>
<feature type="binding site" evidence="2">
    <location>
        <position position="238"/>
    </location>
    <ligand>
        <name>ATP</name>
        <dbReference type="ChEBI" id="CHEBI:30616"/>
    </ligand>
</feature>
<name>A0A1G7FGJ7_9SPHI</name>
<dbReference type="EMBL" id="FNAI01000009">
    <property type="protein sequence ID" value="SDE75024.1"/>
    <property type="molecule type" value="Genomic_DNA"/>
</dbReference>
<sequence>MFENEERTNLEDLGEFGLISHLTKNIKLGQPSTIKGVGDDAAVLDFTGKKVLISTDMLLEGIHFDLAYTPLKHLGYKAIQVNLSDIYAMNGIASQVTVSIGMSSKFPLEAIEELYEGIYIACEKYNVDLIGGDTTSSKQGLVISVTSIGYADEADVVYRNGAGEGDLICVSGDLGGAYVGLQLLEREKLVYLENPNIQPDLEGKDYIVERQLKPEARRDIVELLKSIAVKPTAMIDVSDGLASEILHICKQSDKGCNLYEEKIPLDPMTYETAREFNLDPTVCALSGGEDYELLFTVKQADYDKIKFKMDITIIGHITEPSAGCNLITTSGNSHPLKAQGWNAFKNEE</sequence>
<feature type="binding site" evidence="2">
    <location>
        <position position="40"/>
    </location>
    <ligand>
        <name>Mg(2+)</name>
        <dbReference type="ChEBI" id="CHEBI:18420"/>
        <label>3</label>
    </ligand>
</feature>
<feature type="domain" description="PurM-like N-terminal" evidence="3">
    <location>
        <begin position="38"/>
        <end position="150"/>
    </location>
</feature>
<feature type="binding site" evidence="2">
    <location>
        <position position="159"/>
    </location>
    <ligand>
        <name>ATP</name>
        <dbReference type="ChEBI" id="CHEBI:30616"/>
    </ligand>
</feature>
<feature type="binding site" evidence="2">
    <location>
        <position position="56"/>
    </location>
    <ligand>
        <name>Mg(2+)</name>
        <dbReference type="ChEBI" id="CHEBI:18420"/>
        <label>1</label>
    </ligand>
</feature>
<dbReference type="Pfam" id="PF00586">
    <property type="entry name" value="AIRS"/>
    <property type="match status" value="1"/>
</dbReference>
<protein>
    <recommendedName>
        <fullName evidence="2">Thiamine-monophosphate kinase</fullName>
        <shortName evidence="2">TMP kinase</shortName>
        <shortName evidence="2">Thiamine-phosphate kinase</shortName>
        <ecNumber evidence="2">2.7.4.16</ecNumber>
    </recommendedName>
</protein>
<keyword evidence="2" id="KW-0067">ATP-binding</keyword>
<dbReference type="PIRSF" id="PIRSF005303">
    <property type="entry name" value="Thiam_monoph_kin"/>
    <property type="match status" value="1"/>
</dbReference>
<dbReference type="OrthoDB" id="9802811at2"/>
<comment type="function">
    <text evidence="2">Catalyzes the ATP-dependent phosphorylation of thiamine-monophosphate (TMP) to form thiamine-pyrophosphate (TPP), the active form of vitamin B1.</text>
</comment>
<dbReference type="HAMAP" id="MF_02128">
    <property type="entry name" value="TMP_kinase"/>
    <property type="match status" value="1"/>
</dbReference>
<feature type="binding site" evidence="2">
    <location>
        <position position="55"/>
    </location>
    <ligand>
        <name>Mg(2+)</name>
        <dbReference type="ChEBI" id="CHEBI:18420"/>
        <label>1</label>
    </ligand>
</feature>
<dbReference type="SUPFAM" id="SSF55326">
    <property type="entry name" value="PurM N-terminal domain-like"/>
    <property type="match status" value="1"/>
</dbReference>
<comment type="catalytic activity">
    <reaction evidence="2">
        <text>thiamine phosphate + ATP = thiamine diphosphate + ADP</text>
        <dbReference type="Rhea" id="RHEA:15913"/>
        <dbReference type="ChEBI" id="CHEBI:30616"/>
        <dbReference type="ChEBI" id="CHEBI:37575"/>
        <dbReference type="ChEBI" id="CHEBI:58937"/>
        <dbReference type="ChEBI" id="CHEBI:456216"/>
        <dbReference type="EC" id="2.7.4.16"/>
    </reaction>
</comment>
<dbReference type="STRING" id="1391627.SAMN05216464_10949"/>
<feature type="binding site" evidence="2">
    <location>
        <position position="63"/>
    </location>
    <ligand>
        <name>substrate</name>
    </ligand>
</feature>
<dbReference type="InterPro" id="IPR036921">
    <property type="entry name" value="PurM-like_N_sf"/>
</dbReference>
<dbReference type="InterPro" id="IPR006283">
    <property type="entry name" value="ThiL-like"/>
</dbReference>
<keyword evidence="5" id="KW-1185">Reference proteome</keyword>
<keyword evidence="2 4" id="KW-0418">Kinase</keyword>
<feature type="binding site" evidence="2">
    <location>
        <position position="239"/>
    </location>
    <ligand>
        <name>Mg(2+)</name>
        <dbReference type="ChEBI" id="CHEBI:18420"/>
        <label>5</label>
    </ligand>
</feature>
<comment type="miscellaneous">
    <text evidence="2">Reaction mechanism of ThiL seems to utilize a direct, inline transfer of the gamma-phosphate of ATP to TMP rather than a phosphorylated enzyme intermediate.</text>
</comment>
<feature type="binding site" evidence="2">
    <location>
        <position position="85"/>
    </location>
    <ligand>
        <name>Mg(2+)</name>
        <dbReference type="ChEBI" id="CHEBI:18420"/>
        <label>4</label>
    </ligand>
</feature>
<dbReference type="GO" id="GO:0009229">
    <property type="term" value="P:thiamine diphosphate biosynthetic process"/>
    <property type="evidence" value="ECO:0007669"/>
    <property type="project" value="UniProtKB-UniRule"/>
</dbReference>
<keyword evidence="2" id="KW-0547">Nucleotide-binding</keyword>
<dbReference type="GO" id="GO:0009030">
    <property type="term" value="F:thiamine-phosphate kinase activity"/>
    <property type="evidence" value="ECO:0007669"/>
    <property type="project" value="UniProtKB-UniRule"/>
</dbReference>
<feature type="binding site" evidence="2">
    <location>
        <position position="236"/>
    </location>
    <ligand>
        <name>Mg(2+)</name>
        <dbReference type="ChEBI" id="CHEBI:18420"/>
        <label>3</label>
    </ligand>
</feature>
<evidence type="ECO:0000256" key="2">
    <source>
        <dbReference type="HAMAP-Rule" id="MF_02128"/>
    </source>
</evidence>
<feature type="binding site" evidence="2">
    <location>
        <position position="85"/>
    </location>
    <ligand>
        <name>Mg(2+)</name>
        <dbReference type="ChEBI" id="CHEBI:18420"/>
        <label>3</label>
    </ligand>
</feature>
<dbReference type="Gene3D" id="3.30.1330.10">
    <property type="entry name" value="PurM-like, N-terminal domain"/>
    <property type="match status" value="1"/>
</dbReference>
<dbReference type="InterPro" id="IPR036676">
    <property type="entry name" value="PurM-like_C_sf"/>
</dbReference>
<evidence type="ECO:0000256" key="1">
    <source>
        <dbReference type="ARBA" id="ARBA00022977"/>
    </source>
</evidence>
<dbReference type="Proteomes" id="UP000199072">
    <property type="component" value="Unassembled WGS sequence"/>
</dbReference>
<feature type="binding site" evidence="2">
    <location>
        <position position="133"/>
    </location>
    <ligand>
        <name>Mg(2+)</name>
        <dbReference type="ChEBI" id="CHEBI:18420"/>
        <label>1</label>
    </ligand>
</feature>
<dbReference type="EC" id="2.7.4.16" evidence="2"/>
<accession>A0A1G7FGJ7</accession>
<evidence type="ECO:0000313" key="5">
    <source>
        <dbReference type="Proteomes" id="UP000199072"/>
    </source>
</evidence>
<comment type="similarity">
    <text evidence="2">Belongs to the thiamine-monophosphate kinase family.</text>
</comment>
<gene>
    <name evidence="2" type="primary">thiL</name>
    <name evidence="4" type="ORF">SAMN05216464_10949</name>
</gene>
<keyword evidence="2" id="KW-0460">Magnesium</keyword>
<dbReference type="UniPathway" id="UPA00060">
    <property type="reaction ID" value="UER00142"/>
</dbReference>
<evidence type="ECO:0000313" key="4">
    <source>
        <dbReference type="EMBL" id="SDE75024.1"/>
    </source>
</evidence>
<dbReference type="PANTHER" id="PTHR30270:SF0">
    <property type="entry name" value="THIAMINE-MONOPHOSPHATE KINASE"/>
    <property type="match status" value="1"/>
</dbReference>
<dbReference type="NCBIfam" id="TIGR01379">
    <property type="entry name" value="thiL"/>
    <property type="match status" value="1"/>
</dbReference>
<keyword evidence="2" id="KW-0808">Transferase</keyword>
<feature type="binding site" evidence="2">
    <location>
        <position position="56"/>
    </location>
    <ligand>
        <name>Mg(2+)</name>
        <dbReference type="ChEBI" id="CHEBI:18420"/>
        <label>2</label>
    </ligand>
</feature>
<keyword evidence="1 2" id="KW-0784">Thiamine biosynthesis</keyword>
<dbReference type="SUPFAM" id="SSF56042">
    <property type="entry name" value="PurM C-terminal domain-like"/>
    <property type="match status" value="1"/>
</dbReference>
<dbReference type="GO" id="GO:0000287">
    <property type="term" value="F:magnesium ion binding"/>
    <property type="evidence" value="ECO:0007669"/>
    <property type="project" value="UniProtKB-UniRule"/>
</dbReference>
<feature type="binding site" evidence="2">
    <location>
        <position position="40"/>
    </location>
    <ligand>
        <name>Mg(2+)</name>
        <dbReference type="ChEBI" id="CHEBI:18420"/>
        <label>4</label>
    </ligand>
</feature>
<feature type="binding site" evidence="2">
    <location>
        <position position="115"/>
    </location>
    <ligand>
        <name>ATP</name>
        <dbReference type="ChEBI" id="CHEBI:30616"/>
    </ligand>
</feature>
<dbReference type="PANTHER" id="PTHR30270">
    <property type="entry name" value="THIAMINE-MONOPHOSPHATE KINASE"/>
    <property type="match status" value="1"/>
</dbReference>
<feature type="binding site" evidence="2">
    <location>
        <begin position="132"/>
        <end position="133"/>
    </location>
    <ligand>
        <name>ATP</name>
        <dbReference type="ChEBI" id="CHEBI:30616"/>
    </ligand>
</feature>
<dbReference type="GO" id="GO:0005524">
    <property type="term" value="F:ATP binding"/>
    <property type="evidence" value="ECO:0007669"/>
    <property type="project" value="UniProtKB-UniRule"/>
</dbReference>
<comment type="pathway">
    <text evidence="2">Cofactor biosynthesis; thiamine diphosphate biosynthesis; thiamine diphosphate from thiamine phosphate: step 1/1.</text>
</comment>
<dbReference type="AlphaFoldDB" id="A0A1G7FGJ7"/>
<feature type="binding site" evidence="2">
    <location>
        <position position="54"/>
    </location>
    <ligand>
        <name>Mg(2+)</name>
        <dbReference type="ChEBI" id="CHEBI:18420"/>
        <label>4</label>
    </ligand>
</feature>
<dbReference type="InterPro" id="IPR016188">
    <property type="entry name" value="PurM-like_N"/>
</dbReference>
<feature type="binding site" evidence="2">
    <location>
        <position position="85"/>
    </location>
    <ligand>
        <name>Mg(2+)</name>
        <dbReference type="ChEBI" id="CHEBI:18420"/>
        <label>2</label>
    </ligand>
</feature>
<feature type="binding site" evidence="2">
    <location>
        <position position="289"/>
    </location>
    <ligand>
        <name>substrate</name>
    </ligand>
</feature>
<dbReference type="GO" id="GO:0009228">
    <property type="term" value="P:thiamine biosynthetic process"/>
    <property type="evidence" value="ECO:0007669"/>
    <property type="project" value="UniProtKB-KW"/>
</dbReference>
<keyword evidence="2" id="KW-0479">Metal-binding</keyword>
<reference evidence="4 5" key="1">
    <citation type="submission" date="2016-10" db="EMBL/GenBank/DDBJ databases">
        <authorList>
            <person name="de Groot N.N."/>
        </authorList>
    </citation>
    <scope>NUCLEOTIDE SEQUENCE [LARGE SCALE GENOMIC DNA]</scope>
    <source>
        <strain evidence="4 5">47C3B</strain>
    </source>
</reference>
<feature type="binding site" evidence="2">
    <location>
        <position position="341"/>
    </location>
    <ligand>
        <name>substrate</name>
    </ligand>
</feature>
<dbReference type="RefSeq" id="WP_091151346.1">
    <property type="nucleotide sequence ID" value="NZ_FNAI01000009.1"/>
</dbReference>
<proteinExistence type="inferred from homology"/>
<dbReference type="Gene3D" id="3.90.650.10">
    <property type="entry name" value="PurM-like C-terminal domain"/>
    <property type="match status" value="1"/>
</dbReference>
<organism evidence="4 5">
    <name type="scientific">Mucilaginibacter pineti</name>
    <dbReference type="NCBI Taxonomy" id="1391627"/>
    <lineage>
        <taxon>Bacteria</taxon>
        <taxon>Pseudomonadati</taxon>
        <taxon>Bacteroidota</taxon>
        <taxon>Sphingobacteriia</taxon>
        <taxon>Sphingobacteriales</taxon>
        <taxon>Sphingobacteriaceae</taxon>
        <taxon>Mucilaginibacter</taxon>
    </lineage>
</organism>
<dbReference type="CDD" id="cd02194">
    <property type="entry name" value="ThiL"/>
    <property type="match status" value="1"/>
</dbReference>